<protein>
    <submittedName>
        <fullName evidence="2">Phosphatidylglycerophosphatase and protein-tyrosine phosphatase 1</fullName>
    </submittedName>
</protein>
<proteinExistence type="predicted"/>
<reference evidence="2 3" key="1">
    <citation type="submission" date="2020-04" db="EMBL/GenBank/DDBJ databases">
        <title>Perkinsus chesapeaki whole genome sequence.</title>
        <authorList>
            <person name="Bogema D.R."/>
        </authorList>
    </citation>
    <scope>NUCLEOTIDE SEQUENCE [LARGE SCALE GENOMIC DNA]</scope>
    <source>
        <strain evidence="2">ATCC PRA-425</strain>
    </source>
</reference>
<dbReference type="OrthoDB" id="425360at2759"/>
<dbReference type="Proteomes" id="UP000591131">
    <property type="component" value="Unassembled WGS sequence"/>
</dbReference>
<sequence length="304" mass="33917">MATREAREDKALKQAVTMLVCMYREFFPQSSPGSGPPGVDMFRATALCFLHLYSLSEPYAMIKAEENNSTIPLTLACIWLAYKVTDSSEKCTLRMRDLLRSHNRWASAVRRVQMSKETSGKVGMITAVNPPEEEIIEKICIKEGVLLRISKCQFDRDLDLPGRTLRIVLSAVLPSSLSNEVRASLVTKAYELIDSSYLSPKIVTQRSGEIVAVACAMLSLRLFGVVPVRQNDIIGGSYSTWYEPFLAKPCRAEEVEEVAREVVLAYTLNEKTMQVASTTTTVSPPSPPALQQQQQQHTSDIHRL</sequence>
<feature type="region of interest" description="Disordered" evidence="1">
    <location>
        <begin position="276"/>
        <end position="304"/>
    </location>
</feature>
<evidence type="ECO:0000313" key="3">
    <source>
        <dbReference type="Proteomes" id="UP000591131"/>
    </source>
</evidence>
<keyword evidence="3" id="KW-1185">Reference proteome</keyword>
<comment type="caution">
    <text evidence="2">The sequence shown here is derived from an EMBL/GenBank/DDBJ whole genome shotgun (WGS) entry which is preliminary data.</text>
</comment>
<gene>
    <name evidence="2" type="primary">PTPMT1_1</name>
    <name evidence="2" type="ORF">FOL47_004978</name>
</gene>
<dbReference type="AlphaFoldDB" id="A0A7J6LZN3"/>
<name>A0A7J6LZN3_PERCH</name>
<feature type="compositionally biased region" description="Low complexity" evidence="1">
    <location>
        <begin position="276"/>
        <end position="296"/>
    </location>
</feature>
<dbReference type="EMBL" id="JAAPAO010000280">
    <property type="protein sequence ID" value="KAF4664743.1"/>
    <property type="molecule type" value="Genomic_DNA"/>
</dbReference>
<organism evidence="2 3">
    <name type="scientific">Perkinsus chesapeaki</name>
    <name type="common">Clam parasite</name>
    <name type="synonym">Perkinsus andrewsi</name>
    <dbReference type="NCBI Taxonomy" id="330153"/>
    <lineage>
        <taxon>Eukaryota</taxon>
        <taxon>Sar</taxon>
        <taxon>Alveolata</taxon>
        <taxon>Perkinsozoa</taxon>
        <taxon>Perkinsea</taxon>
        <taxon>Perkinsida</taxon>
        <taxon>Perkinsidae</taxon>
        <taxon>Perkinsus</taxon>
    </lineage>
</organism>
<accession>A0A7J6LZN3</accession>
<evidence type="ECO:0000313" key="2">
    <source>
        <dbReference type="EMBL" id="KAF4664743.1"/>
    </source>
</evidence>
<dbReference type="Gene3D" id="1.10.472.10">
    <property type="entry name" value="Cyclin-like"/>
    <property type="match status" value="1"/>
</dbReference>
<evidence type="ECO:0000256" key="1">
    <source>
        <dbReference type="SAM" id="MobiDB-lite"/>
    </source>
</evidence>